<dbReference type="Proteomes" id="UP000275267">
    <property type="component" value="Unassembled WGS sequence"/>
</dbReference>
<comment type="caution">
    <text evidence="1">The sequence shown here is derived from an EMBL/GenBank/DDBJ whole genome shotgun (WGS) entry which is preliminary data.</text>
</comment>
<organism evidence="1 2">
    <name type="scientific">Panicum miliaceum</name>
    <name type="common">Proso millet</name>
    <name type="synonym">Broomcorn millet</name>
    <dbReference type="NCBI Taxonomy" id="4540"/>
    <lineage>
        <taxon>Eukaryota</taxon>
        <taxon>Viridiplantae</taxon>
        <taxon>Streptophyta</taxon>
        <taxon>Embryophyta</taxon>
        <taxon>Tracheophyta</taxon>
        <taxon>Spermatophyta</taxon>
        <taxon>Magnoliopsida</taxon>
        <taxon>Liliopsida</taxon>
        <taxon>Poales</taxon>
        <taxon>Poaceae</taxon>
        <taxon>PACMAD clade</taxon>
        <taxon>Panicoideae</taxon>
        <taxon>Panicodae</taxon>
        <taxon>Paniceae</taxon>
        <taxon>Panicinae</taxon>
        <taxon>Panicum</taxon>
        <taxon>Panicum sect. Panicum</taxon>
    </lineage>
</organism>
<proteinExistence type="predicted"/>
<reference evidence="2" key="1">
    <citation type="journal article" date="2019" name="Nat. Commun.">
        <title>The genome of broomcorn millet.</title>
        <authorList>
            <person name="Zou C."/>
            <person name="Miki D."/>
            <person name="Li D."/>
            <person name="Tang Q."/>
            <person name="Xiao L."/>
            <person name="Rajput S."/>
            <person name="Deng P."/>
            <person name="Jia W."/>
            <person name="Huang R."/>
            <person name="Zhang M."/>
            <person name="Sun Y."/>
            <person name="Hu J."/>
            <person name="Fu X."/>
            <person name="Schnable P.S."/>
            <person name="Li F."/>
            <person name="Zhang H."/>
            <person name="Feng B."/>
            <person name="Zhu X."/>
            <person name="Liu R."/>
            <person name="Schnable J.C."/>
            <person name="Zhu J.-K."/>
            <person name="Zhang H."/>
        </authorList>
    </citation>
    <scope>NUCLEOTIDE SEQUENCE [LARGE SCALE GENOMIC DNA]</scope>
</reference>
<name>A0A3L6RCF0_PANMI</name>
<dbReference type="EMBL" id="PQIB02000009">
    <property type="protein sequence ID" value="RLN00086.1"/>
    <property type="molecule type" value="Genomic_DNA"/>
</dbReference>
<protein>
    <submittedName>
        <fullName evidence="1">Cytochrome c oxidase assembly protein COX15</fullName>
    </submittedName>
</protein>
<keyword evidence="2" id="KW-1185">Reference proteome</keyword>
<sequence length="148" mass="15284">MGSRVAASLLRRGRDQASTLMIPRLFPRSAPAPAVPRAGPGGGGGGCLLTPRPGSAGAFSSGSRFASFHALRSLARKTLLGQCTRKMSTTAAALNSTVANGTANQGLKLLVTKGPQAQMAVGIWLFSCAAWVFSLVNNSAHTFWAVND</sequence>
<gene>
    <name evidence="1" type="ORF">C2845_PM06G22990</name>
</gene>
<evidence type="ECO:0000313" key="2">
    <source>
        <dbReference type="Proteomes" id="UP000275267"/>
    </source>
</evidence>
<evidence type="ECO:0000313" key="1">
    <source>
        <dbReference type="EMBL" id="RLN00086.1"/>
    </source>
</evidence>
<accession>A0A3L6RCF0</accession>
<dbReference type="STRING" id="4540.A0A3L6RCF0"/>
<dbReference type="AlphaFoldDB" id="A0A3L6RCF0"/>